<feature type="region of interest" description="Disordered" evidence="1">
    <location>
        <begin position="25"/>
        <end position="47"/>
    </location>
</feature>
<comment type="caution">
    <text evidence="3">The sequence shown here is derived from an EMBL/GenBank/DDBJ whole genome shotgun (WGS) entry which is preliminary data.</text>
</comment>
<dbReference type="InterPro" id="IPR058594">
    <property type="entry name" value="PB1-like_dom_pln"/>
</dbReference>
<feature type="domain" description="PB1-like" evidence="2">
    <location>
        <begin position="56"/>
        <end position="155"/>
    </location>
</feature>
<sequence length="302" mass="33961">MDQWASGTAFPFSLVPSEDARQTGVRTGHSVDRWRSTRERQPTPPTATVVRDDLKMSSHITLVYHHGGRLERNSKGVTVYNCGQVSLILRVNVDTLNLFFMEGLFKDLGYIHWKDFYWKKPDAGGGVALKLLRLDRDVVNMYEDAITNDDRVHTVDIPTEVEVVDVDAEEVPSPKTEPSNVNADSVKSPDEVPTQESRTKQKNRRNSYKRLAPSGQTFVQGGIGEAPKIFVPRATSESSESDDDDDSDPDYHQYESEELHSPYSVDCDSDYEAERTVWSQGNPNAAFGSVHLELGMEFKTMD</sequence>
<dbReference type="AlphaFoldDB" id="A0A445DN61"/>
<dbReference type="Pfam" id="PF26130">
    <property type="entry name" value="PB1-like"/>
    <property type="match status" value="1"/>
</dbReference>
<organism evidence="3 4">
    <name type="scientific">Arachis hypogaea</name>
    <name type="common">Peanut</name>
    <dbReference type="NCBI Taxonomy" id="3818"/>
    <lineage>
        <taxon>Eukaryota</taxon>
        <taxon>Viridiplantae</taxon>
        <taxon>Streptophyta</taxon>
        <taxon>Embryophyta</taxon>
        <taxon>Tracheophyta</taxon>
        <taxon>Spermatophyta</taxon>
        <taxon>Magnoliopsida</taxon>
        <taxon>eudicotyledons</taxon>
        <taxon>Gunneridae</taxon>
        <taxon>Pentapetalae</taxon>
        <taxon>rosids</taxon>
        <taxon>fabids</taxon>
        <taxon>Fabales</taxon>
        <taxon>Fabaceae</taxon>
        <taxon>Papilionoideae</taxon>
        <taxon>50 kb inversion clade</taxon>
        <taxon>dalbergioids sensu lato</taxon>
        <taxon>Dalbergieae</taxon>
        <taxon>Pterocarpus clade</taxon>
        <taxon>Arachis</taxon>
    </lineage>
</organism>
<evidence type="ECO:0000259" key="2">
    <source>
        <dbReference type="Pfam" id="PF26130"/>
    </source>
</evidence>
<protein>
    <recommendedName>
        <fullName evidence="2">PB1-like domain-containing protein</fullName>
    </recommendedName>
</protein>
<evidence type="ECO:0000313" key="4">
    <source>
        <dbReference type="Proteomes" id="UP000289738"/>
    </source>
</evidence>
<feature type="region of interest" description="Disordered" evidence="1">
    <location>
        <begin position="164"/>
        <end position="268"/>
    </location>
</feature>
<dbReference type="EMBL" id="SDMP01000003">
    <property type="protein sequence ID" value="RYR64609.1"/>
    <property type="molecule type" value="Genomic_DNA"/>
</dbReference>
<evidence type="ECO:0000256" key="1">
    <source>
        <dbReference type="SAM" id="MobiDB-lite"/>
    </source>
</evidence>
<accession>A0A445DN61</accession>
<keyword evidence="4" id="KW-1185">Reference proteome</keyword>
<evidence type="ECO:0000313" key="3">
    <source>
        <dbReference type="EMBL" id="RYR64609.1"/>
    </source>
</evidence>
<dbReference type="Proteomes" id="UP000289738">
    <property type="component" value="Chromosome A03"/>
</dbReference>
<name>A0A445DN61_ARAHY</name>
<feature type="compositionally biased region" description="Polar residues" evidence="1">
    <location>
        <begin position="176"/>
        <end position="185"/>
    </location>
</feature>
<feature type="compositionally biased region" description="Basic and acidic residues" evidence="1">
    <location>
        <begin position="29"/>
        <end position="41"/>
    </location>
</feature>
<gene>
    <name evidence="3" type="ORF">Ahy_A03g010683</name>
</gene>
<reference evidence="3 4" key="1">
    <citation type="submission" date="2019-01" db="EMBL/GenBank/DDBJ databases">
        <title>Sequencing of cultivated peanut Arachis hypogaea provides insights into genome evolution and oil improvement.</title>
        <authorList>
            <person name="Chen X."/>
        </authorList>
    </citation>
    <scope>NUCLEOTIDE SEQUENCE [LARGE SCALE GENOMIC DNA]</scope>
    <source>
        <strain evidence="4">cv. Fuhuasheng</strain>
        <tissue evidence="3">Leaves</tissue>
    </source>
</reference>
<feature type="compositionally biased region" description="Acidic residues" evidence="1">
    <location>
        <begin position="239"/>
        <end position="248"/>
    </location>
</feature>
<proteinExistence type="predicted"/>
<feature type="compositionally biased region" description="Basic and acidic residues" evidence="1">
    <location>
        <begin position="249"/>
        <end position="260"/>
    </location>
</feature>